<accession>A0A8X6I314</accession>
<dbReference type="Proteomes" id="UP000887116">
    <property type="component" value="Unassembled WGS sequence"/>
</dbReference>
<gene>
    <name evidence="1" type="ORF">TNCT_505711</name>
</gene>
<name>A0A8X6I314_TRICU</name>
<protein>
    <submittedName>
        <fullName evidence="1">Uncharacterized protein</fullName>
    </submittedName>
</protein>
<dbReference type="AlphaFoldDB" id="A0A8X6I314"/>
<evidence type="ECO:0000313" key="2">
    <source>
        <dbReference type="Proteomes" id="UP000887116"/>
    </source>
</evidence>
<organism evidence="1 2">
    <name type="scientific">Trichonephila clavata</name>
    <name type="common">Joro spider</name>
    <name type="synonym">Nephila clavata</name>
    <dbReference type="NCBI Taxonomy" id="2740835"/>
    <lineage>
        <taxon>Eukaryota</taxon>
        <taxon>Metazoa</taxon>
        <taxon>Ecdysozoa</taxon>
        <taxon>Arthropoda</taxon>
        <taxon>Chelicerata</taxon>
        <taxon>Arachnida</taxon>
        <taxon>Araneae</taxon>
        <taxon>Araneomorphae</taxon>
        <taxon>Entelegynae</taxon>
        <taxon>Araneoidea</taxon>
        <taxon>Nephilidae</taxon>
        <taxon>Trichonephila</taxon>
    </lineage>
</organism>
<sequence>MSHLTSSVICTSEGGHSTEVKSLLSKSWNNDTSVGEYFSQIGLGCKVQLLLLEDQQGNVDLKDVFFDEGLPCSF</sequence>
<proteinExistence type="predicted"/>
<evidence type="ECO:0000313" key="1">
    <source>
        <dbReference type="EMBL" id="GFR33305.1"/>
    </source>
</evidence>
<reference evidence="1" key="1">
    <citation type="submission" date="2020-07" db="EMBL/GenBank/DDBJ databases">
        <title>Multicomponent nature underlies the extraordinary mechanical properties of spider dragline silk.</title>
        <authorList>
            <person name="Kono N."/>
            <person name="Nakamura H."/>
            <person name="Mori M."/>
            <person name="Yoshida Y."/>
            <person name="Ohtoshi R."/>
            <person name="Malay A.D."/>
            <person name="Moran D.A.P."/>
            <person name="Tomita M."/>
            <person name="Numata K."/>
            <person name="Arakawa K."/>
        </authorList>
    </citation>
    <scope>NUCLEOTIDE SEQUENCE</scope>
</reference>
<comment type="caution">
    <text evidence="1">The sequence shown here is derived from an EMBL/GenBank/DDBJ whole genome shotgun (WGS) entry which is preliminary data.</text>
</comment>
<keyword evidence="2" id="KW-1185">Reference proteome</keyword>
<dbReference type="EMBL" id="BMAO01009797">
    <property type="protein sequence ID" value="GFR33305.1"/>
    <property type="molecule type" value="Genomic_DNA"/>
</dbReference>